<dbReference type="OrthoDB" id="581693at2"/>
<dbReference type="PATRIC" id="fig|1255043.3.peg.2340"/>
<feature type="transmembrane region" description="Helical" evidence="1">
    <location>
        <begin position="86"/>
        <end position="105"/>
    </location>
</feature>
<evidence type="ECO:0000313" key="2">
    <source>
        <dbReference type="EMBL" id="AGA33962.1"/>
    </source>
</evidence>
<reference evidence="2" key="1">
    <citation type="submission" date="2015-12" db="EMBL/GenBank/DDBJ databases">
        <authorList>
            <person name="Tikhonova T.V."/>
            <person name="Pavlov A.R."/>
            <person name="Beletsky A.V."/>
            <person name="Mardanov A.V."/>
            <person name="Sorokin D.Y."/>
            <person name="Ravin N.V."/>
            <person name="Popov V.O."/>
        </authorList>
    </citation>
    <scope>NUCLEOTIDE SEQUENCE</scope>
    <source>
        <strain evidence="2">DSM 14787</strain>
    </source>
</reference>
<feature type="transmembrane region" description="Helical" evidence="1">
    <location>
        <begin position="201"/>
        <end position="219"/>
    </location>
</feature>
<dbReference type="AlphaFoldDB" id="L0DY83"/>
<feature type="transmembrane region" description="Helical" evidence="1">
    <location>
        <begin position="56"/>
        <end position="74"/>
    </location>
</feature>
<dbReference type="EMBL" id="CP003989">
    <property type="protein sequence ID" value="AGA33962.1"/>
    <property type="molecule type" value="Genomic_DNA"/>
</dbReference>
<gene>
    <name evidence="2" type="ordered locus">TVNIR_2319</name>
</gene>
<accession>L0DY83</accession>
<feature type="transmembrane region" description="Helical" evidence="1">
    <location>
        <begin position="30"/>
        <end position="49"/>
    </location>
</feature>
<dbReference type="HOGENOM" id="CLU_102141_0_0_6"/>
<dbReference type="KEGG" id="tni:TVNIR_2319"/>
<sequence length="227" mass="24348">MHGWQTYRLEDFIPFTPEIYWRLLERINEAFWPLHVLAVAIGLTALLLALRGNQRIALALLAPAWLTSGILFHFTYYAELNWAAPWFGWGFIAEAALLLVLALFAGSSRTQGPSKGLSTGIATTVALVSLLGYPLIAATIGPGLSHAETYGLHPDPTAIATLGVLLMLLRGPSFWLASFIPILWCLIGSLTLIAIDATGALIPLAAVAIIAAASVARSIQSAARPHE</sequence>
<evidence type="ECO:0000313" key="3">
    <source>
        <dbReference type="Proteomes" id="UP000010809"/>
    </source>
</evidence>
<feature type="transmembrane region" description="Helical" evidence="1">
    <location>
        <begin position="152"/>
        <end position="169"/>
    </location>
</feature>
<keyword evidence="1" id="KW-0472">Membrane</keyword>
<dbReference type="Pfam" id="PF19540">
    <property type="entry name" value="DUF6064"/>
    <property type="match status" value="1"/>
</dbReference>
<feature type="transmembrane region" description="Helical" evidence="1">
    <location>
        <begin position="117"/>
        <end position="140"/>
    </location>
</feature>
<dbReference type="eggNOG" id="ENOG5032RXT">
    <property type="taxonomic scope" value="Bacteria"/>
</dbReference>
<feature type="transmembrane region" description="Helical" evidence="1">
    <location>
        <begin position="174"/>
        <end position="195"/>
    </location>
</feature>
<protein>
    <submittedName>
        <fullName evidence="2">Major facilitator superfamily permease</fullName>
    </submittedName>
</protein>
<evidence type="ECO:0000256" key="1">
    <source>
        <dbReference type="SAM" id="Phobius"/>
    </source>
</evidence>
<name>L0DY83_THIND</name>
<keyword evidence="3" id="KW-1185">Reference proteome</keyword>
<dbReference type="Proteomes" id="UP000010809">
    <property type="component" value="Chromosome"/>
</dbReference>
<proteinExistence type="predicted"/>
<keyword evidence="1" id="KW-1133">Transmembrane helix</keyword>
<dbReference type="InterPro" id="IPR045708">
    <property type="entry name" value="DUF6064"/>
</dbReference>
<organism evidence="2 3">
    <name type="scientific">Thioalkalivibrio nitratireducens (strain DSM 14787 / UNIQEM 213 / ALEN2)</name>
    <dbReference type="NCBI Taxonomy" id="1255043"/>
    <lineage>
        <taxon>Bacteria</taxon>
        <taxon>Pseudomonadati</taxon>
        <taxon>Pseudomonadota</taxon>
        <taxon>Gammaproteobacteria</taxon>
        <taxon>Chromatiales</taxon>
        <taxon>Ectothiorhodospiraceae</taxon>
        <taxon>Thioalkalivibrio</taxon>
    </lineage>
</organism>
<keyword evidence="1" id="KW-0812">Transmembrane</keyword>
<dbReference type="RefSeq" id="WP_015259083.1">
    <property type="nucleotide sequence ID" value="NC_019902.2"/>
</dbReference>
<dbReference type="STRING" id="1255043.TVNIR_2319"/>